<proteinExistence type="predicted"/>
<name>A0A4S4KLW5_9APHY</name>
<gene>
    <name evidence="3" type="ORF">EW026_g2863</name>
</gene>
<evidence type="ECO:0000259" key="2">
    <source>
        <dbReference type="Pfam" id="PF18137"/>
    </source>
</evidence>
<comment type="caution">
    <text evidence="3">The sequence shown here is derived from an EMBL/GenBank/DDBJ whole genome shotgun (WGS) entry which is preliminary data.</text>
</comment>
<dbReference type="CDD" id="cd20704">
    <property type="entry name" value="Orc3"/>
    <property type="match status" value="1"/>
</dbReference>
<evidence type="ECO:0000256" key="1">
    <source>
        <dbReference type="SAM" id="MobiDB-lite"/>
    </source>
</evidence>
<dbReference type="Proteomes" id="UP000309038">
    <property type="component" value="Unassembled WGS sequence"/>
</dbReference>
<dbReference type="InterPro" id="IPR020795">
    <property type="entry name" value="ORC3"/>
</dbReference>
<dbReference type="GO" id="GO:0003688">
    <property type="term" value="F:DNA replication origin binding"/>
    <property type="evidence" value="ECO:0007669"/>
    <property type="project" value="TreeGrafter"/>
</dbReference>
<keyword evidence="4" id="KW-1185">Reference proteome</keyword>
<dbReference type="GO" id="GO:0006270">
    <property type="term" value="P:DNA replication initiation"/>
    <property type="evidence" value="ECO:0007669"/>
    <property type="project" value="TreeGrafter"/>
</dbReference>
<dbReference type="PANTHER" id="PTHR12748:SF0">
    <property type="entry name" value="ORIGIN RECOGNITION COMPLEX SUBUNIT 3"/>
    <property type="match status" value="1"/>
</dbReference>
<accession>A0A4S4KLW5</accession>
<dbReference type="Pfam" id="PF18137">
    <property type="entry name" value="WHD_ORC"/>
    <property type="match status" value="1"/>
</dbReference>
<sequence length="675" mass="75310">MSAIQELNDPNKTCILLPAPEHPIGTMPSLSLNSLHLPPVPGDLPGGYDLRLNSYKRAWKTCLDRMQTVIRDIHAPVVSAVSTSVRTAYAQSHTLPGLPYTELPVVVVSAPGGNHTIISDVVHAIDGPIDDSFGADTLSGKGKERAREDDGDDDLLVHGSRVASGDVMAHVHSADCPNLMSAMKTIITGFVDCQPDDADKHRVDLPPAVKRKPTASLASYDMNLLEAWYTALLEQRGSGTLNFLADFCSRHTASIDAMLTILQVAHLKHFEEPLTVLVHDGTLGGSSEDGRTLLSQPSSFDFLDTLLTRVWSELTPDVPTEGDDSRATRLIDNNGPSIETLLQVVEDARSRCHQRAVRMRLGYQLIKIISRFMQEQGYKTLLPGPELEFMSAAVQGRARDANSLVMAVKKLSHSQLEALLSDLYRFFYNLQSHQLRHQEAGARDFITQTRSRLYRDREDRMEGQINTAGSVASDVGEWLRSYLEKRMARLDDGLLWELWNTGATPFPSEIINPAPRMAVINALLHPYDVINAHKDFFGADAATGVSDELIDGNASHKVPLWALPDTSILFRRYMEAGKMINVYDWFESFGMVLDSQRRSRSLRQRTSGGSPQKRGRKDGEDASEEEMDEEEEEKWKSEVQARFIRALHELDYMGFIKHTGRKADHVLRTIYDILD</sequence>
<dbReference type="GO" id="GO:0005656">
    <property type="term" value="C:nuclear pre-replicative complex"/>
    <property type="evidence" value="ECO:0007669"/>
    <property type="project" value="TreeGrafter"/>
</dbReference>
<feature type="compositionally biased region" description="Acidic residues" evidence="1">
    <location>
        <begin position="621"/>
        <end position="632"/>
    </location>
</feature>
<reference evidence="3 4" key="1">
    <citation type="submission" date="2019-02" db="EMBL/GenBank/DDBJ databases">
        <title>Genome sequencing of the rare red list fungi Phlebia centrifuga.</title>
        <authorList>
            <person name="Buettner E."/>
            <person name="Kellner H."/>
        </authorList>
    </citation>
    <scope>NUCLEOTIDE SEQUENCE [LARGE SCALE GENOMIC DNA]</scope>
    <source>
        <strain evidence="3 4">DSM 108282</strain>
    </source>
</reference>
<dbReference type="GO" id="GO:0005664">
    <property type="term" value="C:nuclear origin of replication recognition complex"/>
    <property type="evidence" value="ECO:0007669"/>
    <property type="project" value="InterPro"/>
</dbReference>
<evidence type="ECO:0000313" key="3">
    <source>
        <dbReference type="EMBL" id="THG99481.1"/>
    </source>
</evidence>
<evidence type="ECO:0000313" key="4">
    <source>
        <dbReference type="Proteomes" id="UP000309038"/>
    </source>
</evidence>
<dbReference type="EMBL" id="SGPJ01000078">
    <property type="protein sequence ID" value="THG99481.1"/>
    <property type="molecule type" value="Genomic_DNA"/>
</dbReference>
<protein>
    <recommendedName>
        <fullName evidence="2">Origin recognition complex subunit 3 winged helix C-terminal domain-containing protein</fullName>
    </recommendedName>
</protein>
<feature type="region of interest" description="Disordered" evidence="1">
    <location>
        <begin position="600"/>
        <end position="634"/>
    </location>
</feature>
<organism evidence="3 4">
    <name type="scientific">Hermanssonia centrifuga</name>
    <dbReference type="NCBI Taxonomy" id="98765"/>
    <lineage>
        <taxon>Eukaryota</taxon>
        <taxon>Fungi</taxon>
        <taxon>Dikarya</taxon>
        <taxon>Basidiomycota</taxon>
        <taxon>Agaricomycotina</taxon>
        <taxon>Agaricomycetes</taxon>
        <taxon>Polyporales</taxon>
        <taxon>Meruliaceae</taxon>
        <taxon>Hermanssonia</taxon>
    </lineage>
</organism>
<feature type="domain" description="Origin recognition complex subunit 3 winged helix C-terminal" evidence="2">
    <location>
        <begin position="516"/>
        <end position="671"/>
    </location>
</feature>
<dbReference type="InterPro" id="IPR040855">
    <property type="entry name" value="ORC_WH_C"/>
</dbReference>
<dbReference type="PANTHER" id="PTHR12748">
    <property type="entry name" value="ORIGIN RECOGNITION COMPLEX SUBUNIT 3"/>
    <property type="match status" value="1"/>
</dbReference>
<dbReference type="AlphaFoldDB" id="A0A4S4KLW5"/>
<dbReference type="GO" id="GO:0031261">
    <property type="term" value="C:DNA replication preinitiation complex"/>
    <property type="evidence" value="ECO:0007669"/>
    <property type="project" value="TreeGrafter"/>
</dbReference>